<feature type="transmembrane region" description="Helical" evidence="7">
    <location>
        <begin position="243"/>
        <end position="262"/>
    </location>
</feature>
<accession>A0ABS4KFJ2</accession>
<feature type="transmembrane region" description="Helical" evidence="7">
    <location>
        <begin position="6"/>
        <end position="28"/>
    </location>
</feature>
<evidence type="ECO:0000256" key="4">
    <source>
        <dbReference type="ARBA" id="ARBA00022989"/>
    </source>
</evidence>
<keyword evidence="3 6" id="KW-0812">Transmembrane</keyword>
<feature type="transmembrane region" description="Helical" evidence="7">
    <location>
        <begin position="88"/>
        <end position="109"/>
    </location>
</feature>
<evidence type="ECO:0000256" key="6">
    <source>
        <dbReference type="RuleBase" id="RU003943"/>
    </source>
</evidence>
<evidence type="ECO:0000256" key="3">
    <source>
        <dbReference type="ARBA" id="ARBA00022692"/>
    </source>
</evidence>
<feature type="transmembrane region" description="Helical" evidence="7">
    <location>
        <begin position="129"/>
        <end position="148"/>
    </location>
</feature>
<dbReference type="Gene3D" id="1.10.3470.10">
    <property type="entry name" value="ABC transporter involved in vitamin B12 uptake, BtuC"/>
    <property type="match status" value="1"/>
</dbReference>
<keyword evidence="6" id="KW-0813">Transport</keyword>
<feature type="transmembrane region" description="Helical" evidence="7">
    <location>
        <begin position="59"/>
        <end position="76"/>
    </location>
</feature>
<dbReference type="InterPro" id="IPR037294">
    <property type="entry name" value="ABC_BtuC-like"/>
</dbReference>
<dbReference type="Proteomes" id="UP001314903">
    <property type="component" value="Unassembled WGS sequence"/>
</dbReference>
<dbReference type="RefSeq" id="WP_209658708.1">
    <property type="nucleotide sequence ID" value="NZ_JAGGLI010000002.1"/>
</dbReference>
<keyword evidence="4 7" id="KW-1133">Transmembrane helix</keyword>
<keyword evidence="9" id="KW-1185">Reference proteome</keyword>
<gene>
    <name evidence="8" type="ORF">J2Z35_000335</name>
</gene>
<organism evidence="8 9">
    <name type="scientific">Acetoanaerobium pronyense</name>
    <dbReference type="NCBI Taxonomy" id="1482736"/>
    <lineage>
        <taxon>Bacteria</taxon>
        <taxon>Bacillati</taxon>
        <taxon>Bacillota</taxon>
        <taxon>Clostridia</taxon>
        <taxon>Peptostreptococcales</taxon>
        <taxon>Filifactoraceae</taxon>
        <taxon>Acetoanaerobium</taxon>
    </lineage>
</organism>
<evidence type="ECO:0000313" key="9">
    <source>
        <dbReference type="Proteomes" id="UP001314903"/>
    </source>
</evidence>
<evidence type="ECO:0000256" key="5">
    <source>
        <dbReference type="ARBA" id="ARBA00023136"/>
    </source>
</evidence>
<protein>
    <submittedName>
        <fullName evidence="8">Zinc transport system permease protein</fullName>
    </submittedName>
</protein>
<dbReference type="EMBL" id="JAGGLI010000002">
    <property type="protein sequence ID" value="MBP2026546.1"/>
    <property type="molecule type" value="Genomic_DNA"/>
</dbReference>
<evidence type="ECO:0000256" key="1">
    <source>
        <dbReference type="ARBA" id="ARBA00004141"/>
    </source>
</evidence>
<proteinExistence type="inferred from homology"/>
<sequence length="264" mass="29151">MLSYTFMQRALLGGMLVALIAPLMGTFVVVRRMSLIGDSLSHVALSGVVLAVLLGTEPVYGALGITLIGSWFIFFLREKYKEYEEISLAVIMSTGIALASVLMGFSRNIRGNFLSYLFGSVSAITTSDIYLMIVLSLVILLFIWKYYYKLFHMSFDEESARAMGIEVDLIGKIFIFLIAFTVVISMRIVGVLLISSMMIIPVAAAMQISKSFKETIIYGIIIAMVSVYGGITSSFYFDLPSGGSIVLISVFILMISIFFKTIKK</sequence>
<dbReference type="PANTHER" id="PTHR30477">
    <property type="entry name" value="ABC-TRANSPORTER METAL-BINDING PROTEIN"/>
    <property type="match status" value="1"/>
</dbReference>
<name>A0ABS4KFJ2_9FIRM</name>
<evidence type="ECO:0000256" key="2">
    <source>
        <dbReference type="ARBA" id="ARBA00008034"/>
    </source>
</evidence>
<reference evidence="8 9" key="1">
    <citation type="submission" date="2021-03" db="EMBL/GenBank/DDBJ databases">
        <title>Genomic Encyclopedia of Type Strains, Phase IV (KMG-IV): sequencing the most valuable type-strain genomes for metagenomic binning, comparative biology and taxonomic classification.</title>
        <authorList>
            <person name="Goeker M."/>
        </authorList>
    </citation>
    <scope>NUCLEOTIDE SEQUENCE [LARGE SCALE GENOMIC DNA]</scope>
    <source>
        <strain evidence="8 9">DSM 27512</strain>
    </source>
</reference>
<dbReference type="SUPFAM" id="SSF81345">
    <property type="entry name" value="ABC transporter involved in vitamin B12 uptake, BtuC"/>
    <property type="match status" value="1"/>
</dbReference>
<comment type="similarity">
    <text evidence="2 6">Belongs to the ABC-3 integral membrane protein family.</text>
</comment>
<dbReference type="CDD" id="cd06550">
    <property type="entry name" value="TM_ABC_iron-siderophores_like"/>
    <property type="match status" value="1"/>
</dbReference>
<dbReference type="InterPro" id="IPR001626">
    <property type="entry name" value="ABC_TroCD"/>
</dbReference>
<evidence type="ECO:0000313" key="8">
    <source>
        <dbReference type="EMBL" id="MBP2026546.1"/>
    </source>
</evidence>
<dbReference type="Pfam" id="PF00950">
    <property type="entry name" value="ABC-3"/>
    <property type="match status" value="1"/>
</dbReference>
<dbReference type="PANTHER" id="PTHR30477:SF0">
    <property type="entry name" value="METAL TRANSPORT SYSTEM MEMBRANE PROTEIN TM_0125-RELATED"/>
    <property type="match status" value="1"/>
</dbReference>
<comment type="subcellular location">
    <subcellularLocation>
        <location evidence="6">Cell membrane</location>
        <topology evidence="6">Multi-pass membrane protein</topology>
    </subcellularLocation>
    <subcellularLocation>
        <location evidence="1">Membrane</location>
        <topology evidence="1">Multi-pass membrane protein</topology>
    </subcellularLocation>
</comment>
<comment type="caution">
    <text evidence="8">The sequence shown here is derived from an EMBL/GenBank/DDBJ whole genome shotgun (WGS) entry which is preliminary data.</text>
</comment>
<keyword evidence="5 7" id="KW-0472">Membrane</keyword>
<feature type="transmembrane region" description="Helical" evidence="7">
    <location>
        <begin position="216"/>
        <end position="237"/>
    </location>
</feature>
<evidence type="ECO:0000256" key="7">
    <source>
        <dbReference type="SAM" id="Phobius"/>
    </source>
</evidence>
<feature type="transmembrane region" description="Helical" evidence="7">
    <location>
        <begin position="169"/>
        <end position="186"/>
    </location>
</feature>